<comment type="caution">
    <text evidence="10">Lacks conserved residue(s) required for the propagation of feature annotation.</text>
</comment>
<dbReference type="GO" id="GO:0004852">
    <property type="term" value="F:uroporphyrinogen-III synthase activity"/>
    <property type="evidence" value="ECO:0007669"/>
    <property type="project" value="InterPro"/>
</dbReference>
<dbReference type="PANTHER" id="PTHR21091:SF169">
    <property type="entry name" value="UROPORPHYRINOGEN DECARBOXYLASE"/>
    <property type="match status" value="1"/>
</dbReference>
<feature type="site" description="Transition state stabilizer" evidence="10">
    <location>
        <position position="386"/>
    </location>
</feature>
<dbReference type="PROSITE" id="PS00906">
    <property type="entry name" value="UROD_1"/>
    <property type="match status" value="1"/>
</dbReference>
<dbReference type="NCBIfam" id="TIGR01464">
    <property type="entry name" value="hemE"/>
    <property type="match status" value="1"/>
</dbReference>
<evidence type="ECO:0000256" key="11">
    <source>
        <dbReference type="RuleBase" id="RU004169"/>
    </source>
</evidence>
<dbReference type="Pfam" id="PF02602">
    <property type="entry name" value="HEM4"/>
    <property type="match status" value="1"/>
</dbReference>
<comment type="function">
    <text evidence="10">Catalyzes the decarboxylation of four acetate groups of uroporphyrinogen-III to yield coproporphyrinogen-III.</text>
</comment>
<feature type="binding site" evidence="10">
    <location>
        <position position="463"/>
    </location>
    <ligand>
        <name>substrate</name>
    </ligand>
</feature>
<evidence type="ECO:0000256" key="7">
    <source>
        <dbReference type="ARBA" id="ARBA00022793"/>
    </source>
</evidence>
<keyword evidence="8 10" id="KW-0456">Lyase</keyword>
<evidence type="ECO:0000256" key="8">
    <source>
        <dbReference type="ARBA" id="ARBA00023239"/>
    </source>
</evidence>
<protein>
    <recommendedName>
        <fullName evidence="5 10">Uroporphyrinogen decarboxylase</fullName>
        <shortName evidence="10">UPD</shortName>
        <shortName evidence="10">URO-D</shortName>
        <ecNumber evidence="5 10">4.1.1.37</ecNumber>
    </recommendedName>
</protein>
<dbReference type="OrthoDB" id="9806656at2"/>
<evidence type="ECO:0000256" key="9">
    <source>
        <dbReference type="ARBA" id="ARBA00023244"/>
    </source>
</evidence>
<dbReference type="CDD" id="cd06578">
    <property type="entry name" value="HemD"/>
    <property type="match status" value="1"/>
</dbReference>
<dbReference type="FunFam" id="3.20.20.210:FF:000008">
    <property type="entry name" value="Uroporphyrinogen decarboxylase"/>
    <property type="match status" value="1"/>
</dbReference>
<reference evidence="15 16" key="1">
    <citation type="submission" date="2019-02" db="EMBL/GenBank/DDBJ databases">
        <title>Deep-cultivation of Planctomycetes and their phenomic and genomic characterization uncovers novel biology.</title>
        <authorList>
            <person name="Wiegand S."/>
            <person name="Jogler M."/>
            <person name="Boedeker C."/>
            <person name="Pinto D."/>
            <person name="Vollmers J."/>
            <person name="Rivas-Marin E."/>
            <person name="Kohn T."/>
            <person name="Peeters S.H."/>
            <person name="Heuer A."/>
            <person name="Rast P."/>
            <person name="Oberbeckmann S."/>
            <person name="Bunk B."/>
            <person name="Jeske O."/>
            <person name="Meyerdierks A."/>
            <person name="Storesund J.E."/>
            <person name="Kallscheuer N."/>
            <person name="Luecker S."/>
            <person name="Lage O.M."/>
            <person name="Pohl T."/>
            <person name="Merkel B.J."/>
            <person name="Hornburger P."/>
            <person name="Mueller R.-W."/>
            <person name="Bruemmer F."/>
            <person name="Labrenz M."/>
            <person name="Spormann A.M."/>
            <person name="Op den Camp H."/>
            <person name="Overmann J."/>
            <person name="Amann R."/>
            <person name="Jetten M.S.M."/>
            <person name="Mascher T."/>
            <person name="Medema M.H."/>
            <person name="Devos D.P."/>
            <person name="Kaster A.-K."/>
            <person name="Ovreas L."/>
            <person name="Rohde M."/>
            <person name="Galperin M.Y."/>
            <person name="Jogler C."/>
        </authorList>
    </citation>
    <scope>NUCLEOTIDE SEQUENCE [LARGE SCALE GENOMIC DNA]</scope>
    <source>
        <strain evidence="15 16">I41</strain>
    </source>
</reference>
<evidence type="ECO:0000256" key="3">
    <source>
        <dbReference type="ARBA" id="ARBA00009935"/>
    </source>
</evidence>
<evidence type="ECO:0000256" key="2">
    <source>
        <dbReference type="ARBA" id="ARBA00004804"/>
    </source>
</evidence>
<dbReference type="InterPro" id="IPR038071">
    <property type="entry name" value="UROD/MetE-like_sf"/>
</dbReference>
<dbReference type="Proteomes" id="UP000317909">
    <property type="component" value="Chromosome"/>
</dbReference>
<evidence type="ECO:0000256" key="12">
    <source>
        <dbReference type="SAM" id="MobiDB-lite"/>
    </source>
</evidence>
<feature type="region of interest" description="Disordered" evidence="12">
    <location>
        <begin position="292"/>
        <end position="318"/>
    </location>
</feature>
<dbReference type="InterPro" id="IPR036108">
    <property type="entry name" value="4pyrrol_syn_uPrphyn_synt_sf"/>
</dbReference>
<dbReference type="PANTHER" id="PTHR21091">
    <property type="entry name" value="METHYLTETRAHYDROFOLATE:HOMOCYSTEINE METHYLTRANSFERASE RELATED"/>
    <property type="match status" value="1"/>
</dbReference>
<dbReference type="GO" id="GO:0006782">
    <property type="term" value="P:protoporphyrinogen IX biosynthetic process"/>
    <property type="evidence" value="ECO:0007669"/>
    <property type="project" value="UniProtKB-UniRule"/>
</dbReference>
<accession>A0A517U672</accession>
<dbReference type="InterPro" id="IPR003754">
    <property type="entry name" value="4pyrrol_synth_uPrphyn_synth"/>
</dbReference>
<evidence type="ECO:0000259" key="13">
    <source>
        <dbReference type="PROSITE" id="PS00906"/>
    </source>
</evidence>
<dbReference type="SUPFAM" id="SSF51726">
    <property type="entry name" value="UROD/MetE-like"/>
    <property type="match status" value="1"/>
</dbReference>
<dbReference type="HAMAP" id="MF_00218">
    <property type="entry name" value="URO_D"/>
    <property type="match status" value="1"/>
</dbReference>
<dbReference type="RefSeq" id="WP_145435882.1">
    <property type="nucleotide sequence ID" value="NZ_CP036339.1"/>
</dbReference>
<keyword evidence="6 10" id="KW-0963">Cytoplasm</keyword>
<feature type="binding site" evidence="10">
    <location>
        <position position="386"/>
    </location>
    <ligand>
        <name>substrate</name>
    </ligand>
</feature>
<comment type="pathway">
    <text evidence="2 10">Porphyrin-containing compound metabolism; protoporphyrin-IX biosynthesis; coproporphyrinogen-III from 5-aminolevulinate: step 4/4.</text>
</comment>
<dbReference type="Gene3D" id="3.20.20.210">
    <property type="match status" value="1"/>
</dbReference>
<dbReference type="EMBL" id="CP036339">
    <property type="protein sequence ID" value="QDT76136.1"/>
    <property type="molecule type" value="Genomic_DNA"/>
</dbReference>
<sequence>MESSPSFDGLRIASFESRKADDTARMIQRFGGVAFVSPSMREIPVDADRSVVEFGHRLITGQIDVVILLTGVGTREMLSRIERHIDRERFLHALADVKTIVRGPKPLAVLRELQLTPTIIVPEPNTWREVLAEIDARLPVVNLTVAVQEYGVPNVSLVAGLEARGAMVESFKVYRWDLPEDAGPLRANIKRLAEGGLDVAMFTSAQQVVHLLRVAKELGLEAQVRDAFRRTVVASVGPTTTEMLRANGLPVDFEPSHPKLGHLVAESAASAKELLERKASVAAGWSAKAAAIKTHDSRMPSTPRDLTQHDNHPSQAGPFMRACRRESVPYTPIWLMRQAGRYMAEYREVRAKQSFLELCKNPKLCSEVMCTAVDRLGVDAAIIFSDLLPILEPMGLELEFAPGDGPQIHNPVRESADVDRVIELESTESLHFVFETVAQTRKDLPEHIPLIGFSGAPFTLASYAIEGGGSRNFLHTKTLMYRAPDAWRELMERLSRSITRYLNAQIAAGAQAVQLFDSWVGCLSPADYRQYVLPYVRSIADGLSPGAPLIHFGTGNPSLLPLMAEAGGDVIGVDWRIDLADAWQAVGYDRAVQGNLDPTILLADRDSIETQARAVLTAANNRPGHIFNLGHGVLQQTPVDNVKALVDFVHTESRR</sequence>
<comment type="subunit">
    <text evidence="4 10">Homodimer.</text>
</comment>
<keyword evidence="16" id="KW-1185">Reference proteome</keyword>
<name>A0A517U672_9BACT</name>
<keyword evidence="7 10" id="KW-0210">Decarboxylase</keyword>
<evidence type="ECO:0000259" key="14">
    <source>
        <dbReference type="PROSITE" id="PS00907"/>
    </source>
</evidence>
<dbReference type="InterPro" id="IPR000257">
    <property type="entry name" value="Uroporphyrinogen_deCOase"/>
</dbReference>
<evidence type="ECO:0000256" key="6">
    <source>
        <dbReference type="ARBA" id="ARBA00022490"/>
    </source>
</evidence>
<evidence type="ECO:0000256" key="10">
    <source>
        <dbReference type="HAMAP-Rule" id="MF_00218"/>
    </source>
</evidence>
<dbReference type="GO" id="GO:0005829">
    <property type="term" value="C:cytosol"/>
    <property type="evidence" value="ECO:0007669"/>
    <property type="project" value="UniProtKB-SubCell"/>
</dbReference>
<feature type="binding site" evidence="10">
    <location>
        <position position="518"/>
    </location>
    <ligand>
        <name>substrate</name>
    </ligand>
</feature>
<feature type="domain" description="Uroporphyrinogen decarboxylase (URO-D)" evidence="13">
    <location>
        <begin position="332"/>
        <end position="341"/>
    </location>
</feature>
<dbReference type="PROSITE" id="PS00907">
    <property type="entry name" value="UROD_2"/>
    <property type="match status" value="1"/>
</dbReference>
<evidence type="ECO:0000256" key="4">
    <source>
        <dbReference type="ARBA" id="ARBA00011738"/>
    </source>
</evidence>
<dbReference type="KEGG" id="llh:I41_53810"/>
<dbReference type="Pfam" id="PF01208">
    <property type="entry name" value="URO-D"/>
    <property type="match status" value="1"/>
</dbReference>
<organism evidence="15 16">
    <name type="scientific">Lacipirellula limnantheis</name>
    <dbReference type="NCBI Taxonomy" id="2528024"/>
    <lineage>
        <taxon>Bacteria</taxon>
        <taxon>Pseudomonadati</taxon>
        <taxon>Planctomycetota</taxon>
        <taxon>Planctomycetia</taxon>
        <taxon>Pirellulales</taxon>
        <taxon>Lacipirellulaceae</taxon>
        <taxon>Lacipirellula</taxon>
    </lineage>
</organism>
<evidence type="ECO:0000313" key="16">
    <source>
        <dbReference type="Proteomes" id="UP000317909"/>
    </source>
</evidence>
<dbReference type="EC" id="4.1.1.37" evidence="5 10"/>
<dbReference type="GO" id="GO:0004853">
    <property type="term" value="F:uroporphyrinogen decarboxylase activity"/>
    <property type="evidence" value="ECO:0007669"/>
    <property type="project" value="UniProtKB-UniRule"/>
</dbReference>
<feature type="binding site" evidence="10">
    <location>
        <position position="631"/>
    </location>
    <ligand>
        <name>substrate</name>
    </ligand>
</feature>
<proteinExistence type="inferred from homology"/>
<feature type="binding site" evidence="10">
    <location>
        <begin position="337"/>
        <end position="341"/>
    </location>
    <ligand>
        <name>substrate</name>
    </ligand>
</feature>
<dbReference type="InterPro" id="IPR006361">
    <property type="entry name" value="Uroporphyrinogen_deCO2ase_HemE"/>
</dbReference>
<comment type="subcellular location">
    <subcellularLocation>
        <location evidence="1">Cytoplasm</location>
        <location evidence="1">Cytosol</location>
    </subcellularLocation>
</comment>
<dbReference type="Gene3D" id="3.40.50.10090">
    <property type="match status" value="2"/>
</dbReference>
<feature type="domain" description="Uroporphyrinogen decarboxylase (URO-D)" evidence="14">
    <location>
        <begin position="451"/>
        <end position="467"/>
    </location>
</feature>
<dbReference type="AlphaFoldDB" id="A0A517U672"/>
<evidence type="ECO:0000313" key="15">
    <source>
        <dbReference type="EMBL" id="QDT76136.1"/>
    </source>
</evidence>
<comment type="similarity">
    <text evidence="3 10 11">Belongs to the uroporphyrinogen decarboxylase family.</text>
</comment>
<evidence type="ECO:0000256" key="1">
    <source>
        <dbReference type="ARBA" id="ARBA00004514"/>
    </source>
</evidence>
<dbReference type="CDD" id="cd00717">
    <property type="entry name" value="URO-D"/>
    <property type="match status" value="1"/>
</dbReference>
<dbReference type="UniPathway" id="UPA00251">
    <property type="reaction ID" value="UER00321"/>
</dbReference>
<dbReference type="SUPFAM" id="SSF69618">
    <property type="entry name" value="HemD-like"/>
    <property type="match status" value="1"/>
</dbReference>
<gene>
    <name evidence="10 15" type="primary">hemE</name>
    <name evidence="15" type="ORF">I41_53810</name>
</gene>
<keyword evidence="9 10" id="KW-0627">Porphyrin biosynthesis</keyword>
<comment type="catalytic activity">
    <reaction evidence="10">
        <text>uroporphyrinogen III + 4 H(+) = coproporphyrinogen III + 4 CO2</text>
        <dbReference type="Rhea" id="RHEA:19865"/>
        <dbReference type="ChEBI" id="CHEBI:15378"/>
        <dbReference type="ChEBI" id="CHEBI:16526"/>
        <dbReference type="ChEBI" id="CHEBI:57308"/>
        <dbReference type="ChEBI" id="CHEBI:57309"/>
        <dbReference type="EC" id="4.1.1.37"/>
    </reaction>
</comment>
<evidence type="ECO:0000256" key="5">
    <source>
        <dbReference type="ARBA" id="ARBA00012288"/>
    </source>
</evidence>